<keyword evidence="3" id="KW-0808">Transferase</keyword>
<organism evidence="5 6">
    <name type="scientific">Arenibacter certesii</name>
    <dbReference type="NCBI Taxonomy" id="228955"/>
    <lineage>
        <taxon>Bacteria</taxon>
        <taxon>Pseudomonadati</taxon>
        <taxon>Bacteroidota</taxon>
        <taxon>Flavobacteriia</taxon>
        <taxon>Flavobacteriales</taxon>
        <taxon>Flavobacteriaceae</taxon>
        <taxon>Arenibacter</taxon>
    </lineage>
</organism>
<dbReference type="GO" id="GO:0006396">
    <property type="term" value="P:RNA processing"/>
    <property type="evidence" value="ECO:0007669"/>
    <property type="project" value="InterPro"/>
</dbReference>
<dbReference type="EMBL" id="BMWP01000002">
    <property type="protein sequence ID" value="GGW23305.1"/>
    <property type="molecule type" value="Genomic_DNA"/>
</dbReference>
<dbReference type="Gene3D" id="3.40.1280.10">
    <property type="match status" value="1"/>
</dbReference>
<dbReference type="GO" id="GO:0032259">
    <property type="term" value="P:methylation"/>
    <property type="evidence" value="ECO:0007669"/>
    <property type="project" value="UniProtKB-KW"/>
</dbReference>
<comment type="similarity">
    <text evidence="1">Belongs to the class IV-like SAM-binding methyltransferase superfamily. RNA methyltransferase TrmH family.</text>
</comment>
<dbReference type="InterPro" id="IPR053888">
    <property type="entry name" value="MRM3-like_sub_bind"/>
</dbReference>
<dbReference type="SMART" id="SM00967">
    <property type="entry name" value="SpoU_sub_bind"/>
    <property type="match status" value="1"/>
</dbReference>
<dbReference type="CDD" id="cd18109">
    <property type="entry name" value="SpoU-like_RNA-MTase"/>
    <property type="match status" value="1"/>
</dbReference>
<dbReference type="InterPro" id="IPR013123">
    <property type="entry name" value="SpoU_subst-bd"/>
</dbReference>
<dbReference type="RefSeq" id="WP_026812174.1">
    <property type="nucleotide sequence ID" value="NZ_BMWP01000002.1"/>
</dbReference>
<evidence type="ECO:0000256" key="3">
    <source>
        <dbReference type="ARBA" id="ARBA00022679"/>
    </source>
</evidence>
<feature type="domain" description="RNA 2-O ribose methyltransferase substrate binding" evidence="4">
    <location>
        <begin position="26"/>
        <end position="91"/>
    </location>
</feature>
<dbReference type="PANTHER" id="PTHR43191:SF2">
    <property type="entry name" value="RRNA METHYLTRANSFERASE 3, MITOCHONDRIAL"/>
    <property type="match status" value="1"/>
</dbReference>
<dbReference type="InterPro" id="IPR001537">
    <property type="entry name" value="SpoU_MeTrfase"/>
</dbReference>
<evidence type="ECO:0000256" key="1">
    <source>
        <dbReference type="ARBA" id="ARBA00007228"/>
    </source>
</evidence>
<dbReference type="GO" id="GO:0008173">
    <property type="term" value="F:RNA methyltransferase activity"/>
    <property type="evidence" value="ECO:0007669"/>
    <property type="project" value="InterPro"/>
</dbReference>
<dbReference type="Pfam" id="PF22435">
    <property type="entry name" value="MRM3-like_sub_bind"/>
    <property type="match status" value="1"/>
</dbReference>
<dbReference type="InterPro" id="IPR029064">
    <property type="entry name" value="Ribosomal_eL30-like_sf"/>
</dbReference>
<reference evidence="5" key="1">
    <citation type="journal article" date="2014" name="Int. J. Syst. Evol. Microbiol.">
        <title>Complete genome sequence of Corynebacterium casei LMG S-19264T (=DSM 44701T), isolated from a smear-ripened cheese.</title>
        <authorList>
            <consortium name="US DOE Joint Genome Institute (JGI-PGF)"/>
            <person name="Walter F."/>
            <person name="Albersmeier A."/>
            <person name="Kalinowski J."/>
            <person name="Ruckert C."/>
        </authorList>
    </citation>
    <scope>NUCLEOTIDE SEQUENCE</scope>
    <source>
        <strain evidence="5">KCTC 12113</strain>
    </source>
</reference>
<dbReference type="GO" id="GO:0005737">
    <property type="term" value="C:cytoplasm"/>
    <property type="evidence" value="ECO:0007669"/>
    <property type="project" value="UniProtKB-ARBA"/>
</dbReference>
<dbReference type="Proteomes" id="UP000634668">
    <property type="component" value="Unassembled WGS sequence"/>
</dbReference>
<evidence type="ECO:0000259" key="4">
    <source>
        <dbReference type="SMART" id="SM00967"/>
    </source>
</evidence>
<evidence type="ECO:0000313" key="6">
    <source>
        <dbReference type="Proteomes" id="UP000634668"/>
    </source>
</evidence>
<dbReference type="GO" id="GO:0003723">
    <property type="term" value="F:RNA binding"/>
    <property type="evidence" value="ECO:0007669"/>
    <property type="project" value="InterPro"/>
</dbReference>
<proteinExistence type="inferred from homology"/>
<reference evidence="5" key="2">
    <citation type="submission" date="2020-09" db="EMBL/GenBank/DDBJ databases">
        <authorList>
            <person name="Sun Q."/>
            <person name="Kim S."/>
        </authorList>
    </citation>
    <scope>NUCLEOTIDE SEQUENCE</scope>
    <source>
        <strain evidence="5">KCTC 12113</strain>
    </source>
</reference>
<dbReference type="PANTHER" id="PTHR43191">
    <property type="entry name" value="RRNA METHYLTRANSFERASE 3"/>
    <property type="match status" value="1"/>
</dbReference>
<comment type="caution">
    <text evidence="5">The sequence shown here is derived from an EMBL/GenBank/DDBJ whole genome shotgun (WGS) entry which is preliminary data.</text>
</comment>
<gene>
    <name evidence="5" type="ORF">GCM10007383_04280</name>
</gene>
<sequence>MVVKSQIKFIKSLQQKKYRLQNRLFVVEGIKTVRELLASSLKPYKVYVKDASILNEHLTDIEVISEADLKKMSGLATPNKVVGVFHFPEPKPVDYSGWVIALDDVRDPGNLGTIIRLCDWFGISDLICSLKTVDCYNPKTLQATMGSISRVNIVYKELPLVIEEAGSMVVGAFMDGEVVYKSSLPSTGILVMGNEANGISNEIERIVNKRISIPQFGPKTAESLNVATATAILLSEIRRSG</sequence>
<name>A0A918MI19_9FLAO</name>
<dbReference type="InterPro" id="IPR029028">
    <property type="entry name" value="Alpha/beta_knot_MTases"/>
</dbReference>
<dbReference type="Gene3D" id="3.30.1330.30">
    <property type="match status" value="1"/>
</dbReference>
<evidence type="ECO:0000313" key="5">
    <source>
        <dbReference type="EMBL" id="GGW23305.1"/>
    </source>
</evidence>
<dbReference type="Pfam" id="PF00588">
    <property type="entry name" value="SpoU_methylase"/>
    <property type="match status" value="1"/>
</dbReference>
<evidence type="ECO:0000256" key="2">
    <source>
        <dbReference type="ARBA" id="ARBA00022603"/>
    </source>
</evidence>
<dbReference type="AlphaFoldDB" id="A0A918MI19"/>
<accession>A0A918MI19</accession>
<dbReference type="InterPro" id="IPR029026">
    <property type="entry name" value="tRNA_m1G_MTases_N"/>
</dbReference>
<protein>
    <submittedName>
        <fullName evidence="5">RNA methyltransferase</fullName>
    </submittedName>
</protein>
<dbReference type="InterPro" id="IPR051259">
    <property type="entry name" value="rRNA_Methyltransferase"/>
</dbReference>
<dbReference type="SUPFAM" id="SSF55315">
    <property type="entry name" value="L30e-like"/>
    <property type="match status" value="1"/>
</dbReference>
<dbReference type="SUPFAM" id="SSF75217">
    <property type="entry name" value="alpha/beta knot"/>
    <property type="match status" value="1"/>
</dbReference>
<keyword evidence="2 5" id="KW-0489">Methyltransferase</keyword>
<keyword evidence="6" id="KW-1185">Reference proteome</keyword>